<organism evidence="4 5">
    <name type="scientific">Flavobacterium proteolyticum</name>
    <dbReference type="NCBI Taxonomy" id="2911683"/>
    <lineage>
        <taxon>Bacteria</taxon>
        <taxon>Pseudomonadati</taxon>
        <taxon>Bacteroidota</taxon>
        <taxon>Flavobacteriia</taxon>
        <taxon>Flavobacteriales</taxon>
        <taxon>Flavobacteriaceae</taxon>
        <taxon>Flavobacterium</taxon>
    </lineage>
</organism>
<dbReference type="EMBL" id="JADFTZ010000002">
    <property type="protein sequence ID" value="MBE9576534.1"/>
    <property type="molecule type" value="Genomic_DNA"/>
</dbReference>
<evidence type="ECO:0000313" key="5">
    <source>
        <dbReference type="Proteomes" id="UP000656274"/>
    </source>
</evidence>
<feature type="signal peptide" evidence="2">
    <location>
        <begin position="1"/>
        <end position="19"/>
    </location>
</feature>
<dbReference type="Proteomes" id="UP000656274">
    <property type="component" value="Unassembled WGS sequence"/>
</dbReference>
<dbReference type="InterPro" id="IPR013431">
    <property type="entry name" value="Delta_60_rpt"/>
</dbReference>
<evidence type="ECO:0000313" key="4">
    <source>
        <dbReference type="EMBL" id="MBE9576534.1"/>
    </source>
</evidence>
<dbReference type="InterPro" id="IPR026444">
    <property type="entry name" value="Secre_tail"/>
</dbReference>
<sequence>MKKIFITLMILLQVNIMLAQNDADVDLPFINGIAPPGAGITVNSVANQTDGKMFAGGFFTFANSTAINHLARFNSNGTTDTSFNTGSGFSHEVKVVFVQPDGKILVGGDFNSFNGSAQNYLVRLNSDGTKDTTFNIGTGFNTSVYAITLQSDGKILVGGNFTNFNGLTQSSLVRLNTNGTKDTTFSIGTGFDGMVMSLAIQPNGKIIVGGYFSNYNGVVQNSLIRLNADGTKDTTFNVGTGFTPAASVGVKAISIQNDGKIVVGGDFTIYNGVQSRRIIRLNTDGTRDSTYMIGTGFNAPVIAVLKQADGKMLVGGQFSDYNGNSPNNKIIRLNTDGTKDATFNSLGGFNGTVVNSFAINSSGNILVGGMYTTYRGNISHYITRLLGNTTLSNENFNTRLKFSLYPNPASDILNIELDSDIRNIEVYSLQGQLVMQSTMKSFSVNSLNQGVYLVKITDVNGVTSTQKFVKN</sequence>
<reference evidence="4 5" key="1">
    <citation type="submission" date="2020-10" db="EMBL/GenBank/DDBJ databases">
        <title>The genome sequence of Flavobacterium aquaticum 1Y8A.</title>
        <authorList>
            <person name="Liu Y."/>
        </authorList>
    </citation>
    <scope>NUCLEOTIDE SEQUENCE [LARGE SCALE GENOMIC DNA]</scope>
    <source>
        <strain evidence="4 5">1Y8A</strain>
    </source>
</reference>
<evidence type="ECO:0000259" key="3">
    <source>
        <dbReference type="Pfam" id="PF18962"/>
    </source>
</evidence>
<dbReference type="NCBIfam" id="TIGR02608">
    <property type="entry name" value="delta_60_rpt"/>
    <property type="match status" value="6"/>
</dbReference>
<feature type="chain" id="PRO_5046501612" evidence="2">
    <location>
        <begin position="20"/>
        <end position="471"/>
    </location>
</feature>
<evidence type="ECO:0000256" key="1">
    <source>
        <dbReference type="ARBA" id="ARBA00022729"/>
    </source>
</evidence>
<dbReference type="PANTHER" id="PTHR31778:SF2">
    <property type="entry name" value="BUD SITE SELECTION PROTEIN RAX2"/>
    <property type="match status" value="1"/>
</dbReference>
<dbReference type="SUPFAM" id="SSF63829">
    <property type="entry name" value="Calcium-dependent phosphotriesterase"/>
    <property type="match status" value="1"/>
</dbReference>
<feature type="domain" description="Secretion system C-terminal sorting" evidence="3">
    <location>
        <begin position="404"/>
        <end position="469"/>
    </location>
</feature>
<gene>
    <name evidence="4" type="ORF">IM755_07385</name>
</gene>
<proteinExistence type="predicted"/>
<dbReference type="Pfam" id="PF17164">
    <property type="entry name" value="DUF5122"/>
    <property type="match status" value="6"/>
</dbReference>
<keyword evidence="1 2" id="KW-0732">Signal</keyword>
<evidence type="ECO:0000256" key="2">
    <source>
        <dbReference type="SAM" id="SignalP"/>
    </source>
</evidence>
<protein>
    <submittedName>
        <fullName evidence="4">T9SS type A sorting domain-containing protein</fullName>
    </submittedName>
</protein>
<dbReference type="Gene3D" id="2.80.10.50">
    <property type="match status" value="3"/>
</dbReference>
<dbReference type="PANTHER" id="PTHR31778">
    <property type="entry name" value="BUD SITE SELECTION PROTEIN RAX2"/>
    <property type="match status" value="1"/>
</dbReference>
<comment type="caution">
    <text evidence="4">The sequence shown here is derived from an EMBL/GenBank/DDBJ whole genome shotgun (WGS) entry which is preliminary data.</text>
</comment>
<keyword evidence="5" id="KW-1185">Reference proteome</keyword>
<name>A0ABR9WTD4_9FLAO</name>
<dbReference type="NCBIfam" id="TIGR04183">
    <property type="entry name" value="Por_Secre_tail"/>
    <property type="match status" value="1"/>
</dbReference>
<dbReference type="RefSeq" id="WP_194095288.1">
    <property type="nucleotide sequence ID" value="NZ_JADFTZ010000002.1"/>
</dbReference>
<accession>A0ABR9WTD4</accession>
<dbReference type="Pfam" id="PF18962">
    <property type="entry name" value="Por_Secre_tail"/>
    <property type="match status" value="1"/>
</dbReference>